<protein>
    <recommendedName>
        <fullName evidence="4">CRISPR-associated endoribonuclease</fullName>
    </recommendedName>
</protein>
<dbReference type="AlphaFoldDB" id="A0A1I2QLI4"/>
<dbReference type="Pfam" id="PF21350">
    <property type="entry name" value="Cas6_I-A"/>
    <property type="match status" value="1"/>
</dbReference>
<dbReference type="InterPro" id="IPR049435">
    <property type="entry name" value="Cas_Cas6_C"/>
</dbReference>
<evidence type="ECO:0000256" key="4">
    <source>
        <dbReference type="PIRNR" id="PIRNR005054"/>
    </source>
</evidence>
<dbReference type="PIRSF" id="PIRSF005054">
    <property type="entry name" value="PF1131"/>
    <property type="match status" value="1"/>
</dbReference>
<reference evidence="7 8" key="1">
    <citation type="submission" date="2016-10" db="EMBL/GenBank/DDBJ databases">
        <authorList>
            <person name="de Groot N.N."/>
        </authorList>
    </citation>
    <scope>NUCLEOTIDE SEQUENCE [LARGE SCALE GENOMIC DNA]</scope>
    <source>
        <strain evidence="7 8">DSM 44945</strain>
    </source>
</reference>
<dbReference type="GO" id="GO:0003723">
    <property type="term" value="F:RNA binding"/>
    <property type="evidence" value="ECO:0007669"/>
    <property type="project" value="UniProtKB-KW"/>
</dbReference>
<dbReference type="Proteomes" id="UP000198661">
    <property type="component" value="Unassembled WGS sequence"/>
</dbReference>
<organism evidence="7 8">
    <name type="scientific">Planifilum fulgidum</name>
    <dbReference type="NCBI Taxonomy" id="201973"/>
    <lineage>
        <taxon>Bacteria</taxon>
        <taxon>Bacillati</taxon>
        <taxon>Bacillota</taxon>
        <taxon>Bacilli</taxon>
        <taxon>Bacillales</taxon>
        <taxon>Thermoactinomycetaceae</taxon>
        <taxon>Planifilum</taxon>
    </lineage>
</organism>
<evidence type="ECO:0000313" key="8">
    <source>
        <dbReference type="Proteomes" id="UP000198661"/>
    </source>
</evidence>
<dbReference type="EMBL" id="FOOK01000024">
    <property type="protein sequence ID" value="SFG28503.1"/>
    <property type="molecule type" value="Genomic_DNA"/>
</dbReference>
<dbReference type="GO" id="GO:0051607">
    <property type="term" value="P:defense response to virus"/>
    <property type="evidence" value="ECO:0007669"/>
    <property type="project" value="UniProtKB-KW"/>
</dbReference>
<accession>A0A1I2QLI4</accession>
<dbReference type="CDD" id="cd21140">
    <property type="entry name" value="Cas6_I-like"/>
    <property type="match status" value="1"/>
</dbReference>
<dbReference type="PANTHER" id="PTHR36984:SF1">
    <property type="entry name" value="CRISPR-ASSOCIATED ENDORIBONUCLEASE CAS6 1"/>
    <property type="match status" value="1"/>
</dbReference>
<feature type="domain" description="CRISPR associated protein Cas6 C-terminal" evidence="6">
    <location>
        <begin position="120"/>
        <end position="242"/>
    </location>
</feature>
<evidence type="ECO:0000256" key="1">
    <source>
        <dbReference type="ARBA" id="ARBA00005937"/>
    </source>
</evidence>
<keyword evidence="3" id="KW-0051">Antiviral defense</keyword>
<dbReference type="PANTHER" id="PTHR36984">
    <property type="entry name" value="CRISPR-ASSOCIATED ENDORIBONUCLEASE CAS6 1"/>
    <property type="match status" value="1"/>
</dbReference>
<evidence type="ECO:0000256" key="2">
    <source>
        <dbReference type="ARBA" id="ARBA00022884"/>
    </source>
</evidence>
<feature type="active site" description="Proton donor" evidence="5">
    <location>
        <position position="41"/>
    </location>
</feature>
<keyword evidence="8" id="KW-1185">Reference proteome</keyword>
<sequence length="243" mass="27365">MHLTLTLSFAGDGLQLPIQYNYWVQSAVYKILDPEYAEQLHGKGYSGGGRIFRLFTFSRLMGSYRLEREKGKISFFGPVRLVIASPMVEFCEQVASVLAKEGRMQLGKQVVEVEKVEVESPRITSSAVEVFTLSPITVYSTFDKPEGGRYTCYFDPRERSFSQLIHENLTRKWEAIQGEPYSGEKTKIEPLGKTRLHILRYKGTVIKAWSGRFRLEGDPALMQVGLDAGFGAKNAQGFGLCTL</sequence>
<feature type="active site" description="Proton acceptor" evidence="5">
    <location>
        <position position="29"/>
    </location>
</feature>
<keyword evidence="2" id="KW-0694">RNA-binding</keyword>
<dbReference type="InterPro" id="IPR010156">
    <property type="entry name" value="CRISPR-assoc_prot_Cas6"/>
</dbReference>
<dbReference type="InterPro" id="IPR045747">
    <property type="entry name" value="CRISPR-assoc_prot_Cas6_N_sf"/>
</dbReference>
<proteinExistence type="inferred from homology"/>
<dbReference type="Gene3D" id="3.30.70.1900">
    <property type="match status" value="1"/>
</dbReference>
<dbReference type="Gene3D" id="3.30.70.1890">
    <property type="match status" value="1"/>
</dbReference>
<evidence type="ECO:0000256" key="3">
    <source>
        <dbReference type="ARBA" id="ARBA00023118"/>
    </source>
</evidence>
<evidence type="ECO:0000259" key="6">
    <source>
        <dbReference type="Pfam" id="PF01881"/>
    </source>
</evidence>
<dbReference type="NCBIfam" id="TIGR01877">
    <property type="entry name" value="cas_cas6"/>
    <property type="match status" value="1"/>
</dbReference>
<dbReference type="RefSeq" id="WP_092039617.1">
    <property type="nucleotide sequence ID" value="NZ_FOOK01000024.1"/>
</dbReference>
<comment type="similarity">
    <text evidence="1 4">Belongs to the CRISPR-associated protein Cas6/Cse3/CasE family.</text>
</comment>
<dbReference type="Pfam" id="PF01881">
    <property type="entry name" value="Cas_Cas6_C"/>
    <property type="match status" value="1"/>
</dbReference>
<name>A0A1I2QLI4_9BACL</name>
<evidence type="ECO:0000256" key="5">
    <source>
        <dbReference type="PIRSR" id="PIRSR005054-50"/>
    </source>
</evidence>
<dbReference type="GO" id="GO:0016788">
    <property type="term" value="F:hydrolase activity, acting on ester bonds"/>
    <property type="evidence" value="ECO:0007669"/>
    <property type="project" value="InterPro"/>
</dbReference>
<dbReference type="STRING" id="201973.SAMN04488025_12445"/>
<evidence type="ECO:0000313" key="7">
    <source>
        <dbReference type="EMBL" id="SFG28503.1"/>
    </source>
</evidence>
<gene>
    <name evidence="7" type="ORF">SAMN04488025_12445</name>
</gene>
<dbReference type="OrthoDB" id="9797488at2"/>
<comment type="function">
    <text evidence="4">CRISPR (clustered regularly interspaced short palindromic repeat), is an adaptive immune system that provides protection against mobile genetic elements (viruses, transposable elements and conjugative plasmids). CRISPR clusters contain sequences complementary to antecedent mobile elements and target invading nucleic acids. CRISPR clusters are transcribed and processed into CRISPR RNA (crRNA).</text>
</comment>